<dbReference type="STRING" id="218851.A0A2G5EMT8"/>
<dbReference type="PANTHER" id="PTHR46354">
    <property type="entry name" value="DOG1 DOMAIN-CONTAINING PROTEIN"/>
    <property type="match status" value="1"/>
</dbReference>
<dbReference type="InterPro" id="IPR025422">
    <property type="entry name" value="TGA_domain"/>
</dbReference>
<dbReference type="PANTHER" id="PTHR46354:SF10">
    <property type="entry name" value="TRANSCRIPTION FACTOR TGA5-LIKE"/>
    <property type="match status" value="1"/>
</dbReference>
<dbReference type="OrthoDB" id="781635at2759"/>
<feature type="non-terminal residue" evidence="2">
    <location>
        <position position="1"/>
    </location>
</feature>
<dbReference type="PROSITE" id="PS51806">
    <property type="entry name" value="DOG1"/>
    <property type="match status" value="1"/>
</dbReference>
<dbReference type="EMBL" id="KZ305023">
    <property type="protein sequence ID" value="PIA57049.1"/>
    <property type="molecule type" value="Genomic_DNA"/>
</dbReference>
<dbReference type="AlphaFoldDB" id="A0A2G5EMT8"/>
<protein>
    <recommendedName>
        <fullName evidence="1">DOG1 domain-containing protein</fullName>
    </recommendedName>
</protein>
<dbReference type="InterPro" id="IPR051886">
    <property type="entry name" value="Seed_Dev/Stress_Resp_Reg"/>
</dbReference>
<dbReference type="InParanoid" id="A0A2G5EMT8"/>
<dbReference type="GO" id="GO:0043565">
    <property type="term" value="F:sequence-specific DNA binding"/>
    <property type="evidence" value="ECO:0007669"/>
    <property type="project" value="InterPro"/>
</dbReference>
<dbReference type="Pfam" id="PF14144">
    <property type="entry name" value="DOG1"/>
    <property type="match status" value="1"/>
</dbReference>
<name>A0A2G5EMT8_AQUCA</name>
<evidence type="ECO:0000313" key="3">
    <source>
        <dbReference type="Proteomes" id="UP000230069"/>
    </source>
</evidence>
<dbReference type="Proteomes" id="UP000230069">
    <property type="component" value="Unassembled WGS sequence"/>
</dbReference>
<organism evidence="2 3">
    <name type="scientific">Aquilegia coerulea</name>
    <name type="common">Rocky mountain columbine</name>
    <dbReference type="NCBI Taxonomy" id="218851"/>
    <lineage>
        <taxon>Eukaryota</taxon>
        <taxon>Viridiplantae</taxon>
        <taxon>Streptophyta</taxon>
        <taxon>Embryophyta</taxon>
        <taxon>Tracheophyta</taxon>
        <taxon>Spermatophyta</taxon>
        <taxon>Magnoliopsida</taxon>
        <taxon>Ranunculales</taxon>
        <taxon>Ranunculaceae</taxon>
        <taxon>Thalictroideae</taxon>
        <taxon>Aquilegia</taxon>
    </lineage>
</organism>
<feature type="domain" description="DOG1" evidence="1">
    <location>
        <begin position="1"/>
        <end position="205"/>
    </location>
</feature>
<reference evidence="2 3" key="1">
    <citation type="submission" date="2017-09" db="EMBL/GenBank/DDBJ databases">
        <title>WGS assembly of Aquilegia coerulea Goldsmith.</title>
        <authorList>
            <person name="Hodges S."/>
            <person name="Kramer E."/>
            <person name="Nordborg M."/>
            <person name="Tomkins J."/>
            <person name="Borevitz J."/>
            <person name="Derieg N."/>
            <person name="Yan J."/>
            <person name="Mihaltcheva S."/>
            <person name="Hayes R.D."/>
            <person name="Rokhsar D."/>
        </authorList>
    </citation>
    <scope>NUCLEOTIDE SEQUENCE [LARGE SCALE GENOMIC DNA]</scope>
    <source>
        <strain evidence="3">cv. Goldsmith</strain>
    </source>
</reference>
<proteinExistence type="predicted"/>
<dbReference type="GO" id="GO:0006351">
    <property type="term" value="P:DNA-templated transcription"/>
    <property type="evidence" value="ECO:0007669"/>
    <property type="project" value="InterPro"/>
</dbReference>
<gene>
    <name evidence="2" type="ORF">AQUCO_00600048v1</name>
</gene>
<sequence length="209" mass="23766">WLVEQKSYLEQLNEIHEEAELKRLVGQVVSHYQQYYETKSKAASENVCLLFSPPWLSSFERTLLWITGFKPGLAFQLMDTSVGHDEELTAQQVEKIKWLKTETRLMEKALSNELARIQEIVVGPLWMDIVGRMDTQIVDGAEADQVIGTIKGELRDLVVNADYLRATTARGLVDILSPVQAAKFLAAIARLQLRTHAWGLNRDADRMAR</sequence>
<accession>A0A2G5EMT8</accession>
<keyword evidence="3" id="KW-1185">Reference proteome</keyword>
<evidence type="ECO:0000259" key="1">
    <source>
        <dbReference type="PROSITE" id="PS51806"/>
    </source>
</evidence>
<evidence type="ECO:0000313" key="2">
    <source>
        <dbReference type="EMBL" id="PIA57049.1"/>
    </source>
</evidence>